<dbReference type="EMBL" id="CP000542">
    <property type="protein sequence ID" value="ABM59721.1"/>
    <property type="molecule type" value="Genomic_DNA"/>
</dbReference>
<keyword evidence="2" id="KW-1185">Reference proteome</keyword>
<gene>
    <name evidence="1" type="ordered locus">Veis_4016</name>
</gene>
<dbReference type="eggNOG" id="ENOG50335AZ">
    <property type="taxonomic scope" value="Bacteria"/>
</dbReference>
<organism evidence="1 2">
    <name type="scientific">Verminephrobacter eiseniae (strain EF01-2)</name>
    <dbReference type="NCBI Taxonomy" id="391735"/>
    <lineage>
        <taxon>Bacteria</taxon>
        <taxon>Pseudomonadati</taxon>
        <taxon>Pseudomonadota</taxon>
        <taxon>Betaproteobacteria</taxon>
        <taxon>Burkholderiales</taxon>
        <taxon>Comamonadaceae</taxon>
        <taxon>Verminephrobacter</taxon>
    </lineage>
</organism>
<proteinExistence type="predicted"/>
<dbReference type="KEGG" id="vei:Veis_4016"/>
<dbReference type="STRING" id="391735.Veis_4016"/>
<dbReference type="AlphaFoldDB" id="A1WQ14"/>
<name>A1WQ14_VEREI</name>
<dbReference type="RefSeq" id="WP_011811708.1">
    <property type="nucleotide sequence ID" value="NC_008786.1"/>
</dbReference>
<accession>A1WQ14</accession>
<sequence length="96" mass="9884">MASAVQRIVVQASAQDKKSIVAKAKKLDIPMSELMRRGAFAYQSGEADAALGALADAAKAAAERAGAAIDDALDCIEASNRRIAAMEARHASGKVA</sequence>
<protein>
    <submittedName>
        <fullName evidence="1">Uncharacterized protein</fullName>
    </submittedName>
</protein>
<dbReference type="GeneID" id="76462363"/>
<evidence type="ECO:0000313" key="2">
    <source>
        <dbReference type="Proteomes" id="UP000000374"/>
    </source>
</evidence>
<reference evidence="2" key="1">
    <citation type="submission" date="2006-12" db="EMBL/GenBank/DDBJ databases">
        <title>Complete sequence of chromosome 1 of Verminephrobacter eiseniae EF01-2.</title>
        <authorList>
            <person name="Copeland A."/>
            <person name="Lucas S."/>
            <person name="Lapidus A."/>
            <person name="Barry K."/>
            <person name="Detter J.C."/>
            <person name="Glavina del Rio T."/>
            <person name="Dalin E."/>
            <person name="Tice H."/>
            <person name="Pitluck S."/>
            <person name="Chertkov O."/>
            <person name="Brettin T."/>
            <person name="Bruce D."/>
            <person name="Han C."/>
            <person name="Tapia R."/>
            <person name="Gilna P."/>
            <person name="Schmutz J."/>
            <person name="Larimer F."/>
            <person name="Land M."/>
            <person name="Hauser L."/>
            <person name="Kyrpides N."/>
            <person name="Kim E."/>
            <person name="Stahl D."/>
            <person name="Richardson P."/>
        </authorList>
    </citation>
    <scope>NUCLEOTIDE SEQUENCE [LARGE SCALE GENOMIC DNA]</scope>
    <source>
        <strain evidence="2">EF01-2</strain>
    </source>
</reference>
<dbReference type="OrthoDB" id="5297950at2"/>
<evidence type="ECO:0000313" key="1">
    <source>
        <dbReference type="EMBL" id="ABM59721.1"/>
    </source>
</evidence>
<dbReference type="Proteomes" id="UP000000374">
    <property type="component" value="Chromosome"/>
</dbReference>
<dbReference type="HOGENOM" id="CLU_185893_0_0_4"/>